<dbReference type="EMBL" id="JABFAD010000013">
    <property type="protein sequence ID" value="MBA0816231.1"/>
    <property type="molecule type" value="Genomic_DNA"/>
</dbReference>
<proteinExistence type="predicted"/>
<evidence type="ECO:0000313" key="2">
    <source>
        <dbReference type="Proteomes" id="UP000593560"/>
    </source>
</evidence>
<dbReference type="Proteomes" id="UP000593560">
    <property type="component" value="Unassembled WGS sequence"/>
</dbReference>
<protein>
    <submittedName>
        <fullName evidence="1">Uncharacterized protein</fullName>
    </submittedName>
</protein>
<gene>
    <name evidence="1" type="ORF">Gohar_000920</name>
</gene>
<sequence length="45" mass="5218">MSNNRYGFLPTHEPNVAPELACYPEYMSWFRVHGKSYLLGKEARG</sequence>
<keyword evidence="2" id="KW-1185">Reference proteome</keyword>
<organism evidence="1 2">
    <name type="scientific">Gossypium harknessii</name>
    <dbReference type="NCBI Taxonomy" id="34285"/>
    <lineage>
        <taxon>Eukaryota</taxon>
        <taxon>Viridiplantae</taxon>
        <taxon>Streptophyta</taxon>
        <taxon>Embryophyta</taxon>
        <taxon>Tracheophyta</taxon>
        <taxon>Spermatophyta</taxon>
        <taxon>Magnoliopsida</taxon>
        <taxon>eudicotyledons</taxon>
        <taxon>Gunneridae</taxon>
        <taxon>Pentapetalae</taxon>
        <taxon>rosids</taxon>
        <taxon>malvids</taxon>
        <taxon>Malvales</taxon>
        <taxon>Malvaceae</taxon>
        <taxon>Malvoideae</taxon>
        <taxon>Gossypium</taxon>
    </lineage>
</organism>
<dbReference type="OrthoDB" id="962061at2759"/>
<feature type="non-terminal residue" evidence="1">
    <location>
        <position position="45"/>
    </location>
</feature>
<reference evidence="1 2" key="1">
    <citation type="journal article" date="2019" name="Genome Biol. Evol.">
        <title>Insights into the evolution of the New World diploid cottons (Gossypium, subgenus Houzingenia) based on genome sequencing.</title>
        <authorList>
            <person name="Grover C.E."/>
            <person name="Arick M.A. 2nd"/>
            <person name="Thrash A."/>
            <person name="Conover J.L."/>
            <person name="Sanders W.S."/>
            <person name="Peterson D.G."/>
            <person name="Frelichowski J.E."/>
            <person name="Scheffler J.A."/>
            <person name="Scheffler B.E."/>
            <person name="Wendel J.F."/>
        </authorList>
    </citation>
    <scope>NUCLEOTIDE SEQUENCE [LARGE SCALE GENOMIC DNA]</scope>
    <source>
        <strain evidence="1">0</strain>
        <tissue evidence="1">Leaf</tissue>
    </source>
</reference>
<evidence type="ECO:0000313" key="1">
    <source>
        <dbReference type="EMBL" id="MBA0816231.1"/>
    </source>
</evidence>
<dbReference type="AlphaFoldDB" id="A0A7J9I297"/>
<name>A0A7J9I297_9ROSI</name>
<accession>A0A7J9I297</accession>
<comment type="caution">
    <text evidence="1">The sequence shown here is derived from an EMBL/GenBank/DDBJ whole genome shotgun (WGS) entry which is preliminary data.</text>
</comment>